<protein>
    <submittedName>
        <fullName evidence="2">Uncharacterized protein</fullName>
    </submittedName>
</protein>
<evidence type="ECO:0000313" key="3">
    <source>
        <dbReference type="Proteomes" id="UP000323000"/>
    </source>
</evidence>
<proteinExistence type="predicted"/>
<gene>
    <name evidence="2" type="ORF">EZV62_026820</name>
</gene>
<keyword evidence="1" id="KW-0808">Transferase</keyword>
<dbReference type="PANTHER" id="PTHR48046">
    <property type="entry name" value="UDP-GLYCOSYLTRANSFERASE 72E1"/>
    <property type="match status" value="1"/>
</dbReference>
<dbReference type="EMBL" id="VAHF01000013">
    <property type="protein sequence ID" value="TXG47526.1"/>
    <property type="molecule type" value="Genomic_DNA"/>
</dbReference>
<evidence type="ECO:0000313" key="2">
    <source>
        <dbReference type="EMBL" id="TXG47526.1"/>
    </source>
</evidence>
<keyword evidence="3" id="KW-1185">Reference proteome</keyword>
<name>A0A5C7GTV8_9ROSI</name>
<dbReference type="AlphaFoldDB" id="A0A5C7GTV8"/>
<dbReference type="PANTHER" id="PTHR48046:SF1">
    <property type="entry name" value="GLYCOSYLTRANSFERASE-RELATED"/>
    <property type="match status" value="1"/>
</dbReference>
<keyword evidence="1" id="KW-0328">Glycosyltransferase</keyword>
<dbReference type="SUPFAM" id="SSF53756">
    <property type="entry name" value="UDP-Glycosyltransferase/glycogen phosphorylase"/>
    <property type="match status" value="1"/>
</dbReference>
<dbReference type="Gene3D" id="3.40.50.2000">
    <property type="entry name" value="Glycogen Phosphorylase B"/>
    <property type="match status" value="1"/>
</dbReference>
<dbReference type="Proteomes" id="UP000323000">
    <property type="component" value="Chromosome 13"/>
</dbReference>
<evidence type="ECO:0000256" key="1">
    <source>
        <dbReference type="ARBA" id="ARBA00022676"/>
    </source>
</evidence>
<reference evidence="3" key="1">
    <citation type="journal article" date="2019" name="Gigascience">
        <title>De novo genome assembly of the endangered Acer yangbiense, a plant species with extremely small populations endemic to Yunnan Province, China.</title>
        <authorList>
            <person name="Yang J."/>
            <person name="Wariss H.M."/>
            <person name="Tao L."/>
            <person name="Zhang R."/>
            <person name="Yun Q."/>
            <person name="Hollingsworth P."/>
            <person name="Dao Z."/>
            <person name="Luo G."/>
            <person name="Guo H."/>
            <person name="Ma Y."/>
            <person name="Sun W."/>
        </authorList>
    </citation>
    <scope>NUCLEOTIDE SEQUENCE [LARGE SCALE GENOMIC DNA]</scope>
    <source>
        <strain evidence="3">cv. Malutang</strain>
    </source>
</reference>
<dbReference type="OrthoDB" id="5835829at2759"/>
<sequence length="104" mass="11672">MESITHGVAIIAWPLYAEQKMNAAMLTEELGVAMKPVKGPGETVVRREEISRVVRLLMESEEGEIIRSRVKKLRDSARRAVDNGGSSHNSLSCLVEKWRNEIKP</sequence>
<comment type="caution">
    <text evidence="2">The sequence shown here is derived from an EMBL/GenBank/DDBJ whole genome shotgun (WGS) entry which is preliminary data.</text>
</comment>
<dbReference type="GO" id="GO:0016757">
    <property type="term" value="F:glycosyltransferase activity"/>
    <property type="evidence" value="ECO:0007669"/>
    <property type="project" value="UniProtKB-KW"/>
</dbReference>
<accession>A0A5C7GTV8</accession>
<organism evidence="2 3">
    <name type="scientific">Acer yangbiense</name>
    <dbReference type="NCBI Taxonomy" id="1000413"/>
    <lineage>
        <taxon>Eukaryota</taxon>
        <taxon>Viridiplantae</taxon>
        <taxon>Streptophyta</taxon>
        <taxon>Embryophyta</taxon>
        <taxon>Tracheophyta</taxon>
        <taxon>Spermatophyta</taxon>
        <taxon>Magnoliopsida</taxon>
        <taxon>eudicotyledons</taxon>
        <taxon>Gunneridae</taxon>
        <taxon>Pentapetalae</taxon>
        <taxon>rosids</taxon>
        <taxon>malvids</taxon>
        <taxon>Sapindales</taxon>
        <taxon>Sapindaceae</taxon>
        <taxon>Hippocastanoideae</taxon>
        <taxon>Acereae</taxon>
        <taxon>Acer</taxon>
    </lineage>
</organism>